<dbReference type="PANTHER" id="PTHR35861:SF1">
    <property type="entry name" value="PHAGE TAIL SHEATH PROTEIN"/>
    <property type="match status" value="1"/>
</dbReference>
<dbReference type="InterPro" id="IPR052042">
    <property type="entry name" value="Tail_sheath_structural"/>
</dbReference>
<dbReference type="Proteomes" id="UP001336250">
    <property type="component" value="Unassembled WGS sequence"/>
</dbReference>
<organism evidence="3 4">
    <name type="scientific">Aquincola agrisoli</name>
    <dbReference type="NCBI Taxonomy" id="3119538"/>
    <lineage>
        <taxon>Bacteria</taxon>
        <taxon>Pseudomonadati</taxon>
        <taxon>Pseudomonadota</taxon>
        <taxon>Betaproteobacteria</taxon>
        <taxon>Burkholderiales</taxon>
        <taxon>Sphaerotilaceae</taxon>
        <taxon>Aquincola</taxon>
    </lineage>
</organism>
<comment type="caution">
    <text evidence="3">The sequence shown here is derived from an EMBL/GenBank/DDBJ whole genome shotgun (WGS) entry which is preliminary data.</text>
</comment>
<reference evidence="3 4" key="1">
    <citation type="submission" date="2024-02" db="EMBL/GenBank/DDBJ databases">
        <title>Genome sequence of Aquincola sp. MAHUQ-54.</title>
        <authorList>
            <person name="Huq M.A."/>
        </authorList>
    </citation>
    <scope>NUCLEOTIDE SEQUENCE [LARGE SCALE GENOMIC DNA]</scope>
    <source>
        <strain evidence="3 4">MAHUQ-54</strain>
    </source>
</reference>
<proteinExistence type="inferred from homology"/>
<dbReference type="PANTHER" id="PTHR35861">
    <property type="match status" value="1"/>
</dbReference>
<comment type="similarity">
    <text evidence="1">Belongs to the myoviridae tail sheath protein family.</text>
</comment>
<evidence type="ECO:0000313" key="4">
    <source>
        <dbReference type="Proteomes" id="UP001336250"/>
    </source>
</evidence>
<evidence type="ECO:0000313" key="3">
    <source>
        <dbReference type="EMBL" id="MEF7616350.1"/>
    </source>
</evidence>
<dbReference type="Pfam" id="PF17482">
    <property type="entry name" value="Phage_sheath_1C"/>
    <property type="match status" value="1"/>
</dbReference>
<dbReference type="EMBL" id="JAZIBG010000041">
    <property type="protein sequence ID" value="MEF7616350.1"/>
    <property type="molecule type" value="Genomic_DNA"/>
</dbReference>
<dbReference type="RefSeq" id="WP_332291820.1">
    <property type="nucleotide sequence ID" value="NZ_JAZIBG010000041.1"/>
</dbReference>
<name>A0AAW9QGI8_9BURK</name>
<gene>
    <name evidence="3" type="ORF">V4F39_20715</name>
</gene>
<dbReference type="InterPro" id="IPR020287">
    <property type="entry name" value="Tail_sheath_C"/>
</dbReference>
<evidence type="ECO:0000256" key="1">
    <source>
        <dbReference type="ARBA" id="ARBA00008005"/>
    </source>
</evidence>
<protein>
    <submittedName>
        <fullName evidence="3">Phage tail sheath C-terminal domain-containing protein</fullName>
    </submittedName>
</protein>
<accession>A0AAW9QGI8</accession>
<evidence type="ECO:0000259" key="2">
    <source>
        <dbReference type="Pfam" id="PF17482"/>
    </source>
</evidence>
<sequence length="669" mass="70480">MQSLLRPGVTLEHGDAARVPPVVLRTDVAALVGIAERGPLDTPLPVESMRQFHAHFGGFVEGGYLAWAARGFFENGGRRLWVVRVAHRGFGDDGTEAPNTARAASADLADAAGTPALRLAASSPGGWGNTLTLQWLASGAVVTAGRAVDAGRATVAGSVAGFGEADLVRIEQGPVVLHRVVARLDADTRTLHWIHPDAALRRPGHRALSGIDPAQPLRLVRVAYGLVVRERGEVVASHADLHAVPWHPRWIGAVLRLPPAPAGTGTADVPRPPPPVVALPFGDAGEPPLPLAVVPGQTLPLAGGSDGLADLLADEFVGEEAAPADSDFVRRRKTRGLRALAAIDEIALVAMPDLLIRPAPLPGRWLPEPPPPDPCTGCPPPAPPRRAPLAPVAGEVPGPFADEDVARVQSALVALAEAAGDRFVLLGVPQPLALPERSRSDTIAWRARFDSRVAALYAPWLRVADPRPGGTTRLVPGCGHVLGVIAATDLAEGVQRAPAIRTLADVVGLSRAVDDPTHALWNEAAVNTLRVERAPGAALCGARTLSHDASYRFINVVRLILTIRKACDVALRWTVSEPHDAALRAQIEATLLAILRLFHAQGAFAGDSEATSFYARCDESLNPPAERDHGRLVAEVGIAPAAPAEFIVLRVGRQAGTRQLELYARSGET</sequence>
<dbReference type="AlphaFoldDB" id="A0AAW9QGI8"/>
<keyword evidence="4" id="KW-1185">Reference proteome</keyword>
<feature type="domain" description="Tail sheath protein C-terminal" evidence="2">
    <location>
        <begin position="547"/>
        <end position="651"/>
    </location>
</feature>
<dbReference type="Gene3D" id="3.40.50.11780">
    <property type="match status" value="2"/>
</dbReference>